<sequence length="185" mass="21058">MSNNNKKAINCDLSKDAESSPPPTPKSIFNRFLIRDILASSFNIKTARDCLLKMTTTPQTPSAFTPPSLPTTPGLPFPWPQNGFHPYFNNPSNFPPYPPPNGDMSQWQWNPNSPPMDPRLLKFPSMTLPSMPYPYSPLNSYDSTGNGKRKRRVLFNQQQVVELEKQFRIKKYLNAQERETLANAI</sequence>
<dbReference type="WBParaSite" id="JU765_v2.g6946.t1">
    <property type="protein sequence ID" value="JU765_v2.g6946.t1"/>
    <property type="gene ID" value="JU765_v2.g6946"/>
</dbReference>
<proteinExistence type="predicted"/>
<dbReference type="Proteomes" id="UP000887576">
    <property type="component" value="Unplaced"/>
</dbReference>
<evidence type="ECO:0000313" key="1">
    <source>
        <dbReference type="Proteomes" id="UP000887576"/>
    </source>
</evidence>
<protein>
    <submittedName>
        <fullName evidence="2">Homeobox domain-containing protein</fullName>
    </submittedName>
</protein>
<organism evidence="1 2">
    <name type="scientific">Panagrolaimus sp. JU765</name>
    <dbReference type="NCBI Taxonomy" id="591449"/>
    <lineage>
        <taxon>Eukaryota</taxon>
        <taxon>Metazoa</taxon>
        <taxon>Ecdysozoa</taxon>
        <taxon>Nematoda</taxon>
        <taxon>Chromadorea</taxon>
        <taxon>Rhabditida</taxon>
        <taxon>Tylenchina</taxon>
        <taxon>Panagrolaimomorpha</taxon>
        <taxon>Panagrolaimoidea</taxon>
        <taxon>Panagrolaimidae</taxon>
        <taxon>Panagrolaimus</taxon>
    </lineage>
</organism>
<name>A0AC34RHS7_9BILA</name>
<evidence type="ECO:0000313" key="2">
    <source>
        <dbReference type="WBParaSite" id="JU765_v2.g6946.t1"/>
    </source>
</evidence>
<reference evidence="2" key="1">
    <citation type="submission" date="2022-11" db="UniProtKB">
        <authorList>
            <consortium name="WormBaseParasite"/>
        </authorList>
    </citation>
    <scope>IDENTIFICATION</scope>
</reference>
<accession>A0AC34RHS7</accession>